<evidence type="ECO:0000256" key="1">
    <source>
        <dbReference type="ARBA" id="ARBA00022737"/>
    </source>
</evidence>
<reference evidence="3" key="2">
    <citation type="submission" date="2023-06" db="EMBL/GenBank/DDBJ databases">
        <authorList>
            <person name="Swenson N.G."/>
            <person name="Wegrzyn J.L."/>
            <person name="Mcevoy S.L."/>
        </authorList>
    </citation>
    <scope>NUCLEOTIDE SEQUENCE</scope>
    <source>
        <strain evidence="3">NS2018</strain>
        <tissue evidence="3">Leaf</tissue>
    </source>
</reference>
<name>A0AA39T704_ACESA</name>
<dbReference type="SUPFAM" id="SSF48371">
    <property type="entry name" value="ARM repeat"/>
    <property type="match status" value="1"/>
</dbReference>
<dbReference type="PANTHER" id="PTHR46710:SF1">
    <property type="entry name" value="ARM REPEAT PROTEIN INTERACTING WITH ABF2"/>
    <property type="match status" value="1"/>
</dbReference>
<dbReference type="Gene3D" id="1.25.10.10">
    <property type="entry name" value="Leucine-rich Repeat Variant"/>
    <property type="match status" value="1"/>
</dbReference>
<organism evidence="3 4">
    <name type="scientific">Acer saccharum</name>
    <name type="common">Sugar maple</name>
    <dbReference type="NCBI Taxonomy" id="4024"/>
    <lineage>
        <taxon>Eukaryota</taxon>
        <taxon>Viridiplantae</taxon>
        <taxon>Streptophyta</taxon>
        <taxon>Embryophyta</taxon>
        <taxon>Tracheophyta</taxon>
        <taxon>Spermatophyta</taxon>
        <taxon>Magnoliopsida</taxon>
        <taxon>eudicotyledons</taxon>
        <taxon>Gunneridae</taxon>
        <taxon>Pentapetalae</taxon>
        <taxon>rosids</taxon>
        <taxon>malvids</taxon>
        <taxon>Sapindales</taxon>
        <taxon>Sapindaceae</taxon>
        <taxon>Hippocastanoideae</taxon>
        <taxon>Acereae</taxon>
        <taxon>Acer</taxon>
    </lineage>
</organism>
<evidence type="ECO:0000313" key="3">
    <source>
        <dbReference type="EMBL" id="KAK0603308.1"/>
    </source>
</evidence>
<dbReference type="InterPro" id="IPR011989">
    <property type="entry name" value="ARM-like"/>
</dbReference>
<keyword evidence="1" id="KW-0677">Repeat</keyword>
<reference evidence="3" key="1">
    <citation type="journal article" date="2022" name="Plant J.">
        <title>Strategies of tolerance reflected in two North American maple genomes.</title>
        <authorList>
            <person name="McEvoy S.L."/>
            <person name="Sezen U.U."/>
            <person name="Trouern-Trend A."/>
            <person name="McMahon S.M."/>
            <person name="Schaberg P.G."/>
            <person name="Yang J."/>
            <person name="Wegrzyn J.L."/>
            <person name="Swenson N.G."/>
        </authorList>
    </citation>
    <scope>NUCLEOTIDE SEQUENCE</scope>
    <source>
        <strain evidence="3">NS2018</strain>
    </source>
</reference>
<dbReference type="Proteomes" id="UP001168877">
    <property type="component" value="Unassembled WGS sequence"/>
</dbReference>
<dbReference type="InterPro" id="IPR000225">
    <property type="entry name" value="Armadillo"/>
</dbReference>
<dbReference type="SMART" id="SM00185">
    <property type="entry name" value="ARM"/>
    <property type="match status" value="2"/>
</dbReference>
<dbReference type="PANTHER" id="PTHR46710">
    <property type="entry name" value="ARM REPEAT PROTEIN INTERACTING WITH ABF2"/>
    <property type="match status" value="1"/>
</dbReference>
<gene>
    <name evidence="3" type="ORF">LWI29_003556</name>
</gene>
<keyword evidence="4" id="KW-1185">Reference proteome</keyword>
<feature type="repeat" description="ARM" evidence="2">
    <location>
        <begin position="210"/>
        <end position="260"/>
    </location>
</feature>
<proteinExistence type="predicted"/>
<dbReference type="AlphaFoldDB" id="A0AA39T704"/>
<evidence type="ECO:0000256" key="2">
    <source>
        <dbReference type="PROSITE-ProRule" id="PRU00259"/>
    </source>
</evidence>
<accession>A0AA39T704</accession>
<protein>
    <submittedName>
        <fullName evidence="3">Uncharacterized protein</fullName>
    </submittedName>
</protein>
<dbReference type="PROSITE" id="PS50176">
    <property type="entry name" value="ARM_REPEAT"/>
    <property type="match status" value="1"/>
</dbReference>
<evidence type="ECO:0000313" key="4">
    <source>
        <dbReference type="Proteomes" id="UP001168877"/>
    </source>
</evidence>
<comment type="caution">
    <text evidence="3">The sequence shown here is derived from an EMBL/GenBank/DDBJ whole genome shotgun (WGS) entry which is preliminary data.</text>
</comment>
<dbReference type="EMBL" id="JAUESC010000002">
    <property type="protein sequence ID" value="KAK0603308.1"/>
    <property type="molecule type" value="Genomic_DNA"/>
</dbReference>
<sequence>MTLLAEYSEQTQVLLTSVAYVHLKHAEVSKYTRNLSPAGRAILLSGPADCVAHYFEAKLLLLDAIDFSLKIQSKYGTSNKESSFKRSSLESTLEDFLAFWVHFQSILKRKNSKVFELQAHCVSKGAVWIYHHGEWKVLVILVRYVEMIRSHLTWITSFCSPTLQIIQDLLKHSKIYLLVCIGRDTLLVTLTNIFGTDTLDEHQQLIVDNGALLHLVNLLKRHKDGNGARAVYSVIRRAADAIANLAHENSSIKTCVRMEGGIPPLVELLEFTDTKVQRVFAGACGPWHLKTRKIRIRLLNATLFQPHSDAMI</sequence>
<dbReference type="InterPro" id="IPR016024">
    <property type="entry name" value="ARM-type_fold"/>
</dbReference>
<dbReference type="InterPro" id="IPR044282">
    <property type="entry name" value="ABAP1/ARIA"/>
</dbReference>